<dbReference type="Pfam" id="PF14678">
    <property type="entry name" value="FANCI_S4"/>
    <property type="match status" value="1"/>
</dbReference>
<evidence type="ECO:0000259" key="5">
    <source>
        <dbReference type="Pfam" id="PF14680"/>
    </source>
</evidence>
<feature type="region of interest" description="Disordered" evidence="1">
    <location>
        <begin position="1210"/>
        <end position="1229"/>
    </location>
</feature>
<proteinExistence type="predicted"/>
<dbReference type="InterPro" id="IPR029312">
    <property type="entry name" value="FANCI_HD2"/>
</dbReference>
<dbReference type="InterPro" id="IPR029314">
    <property type="entry name" value="FANCI_S4"/>
</dbReference>
<organism evidence="6 7">
    <name type="scientific">Rotaria magnacalcarata</name>
    <dbReference type="NCBI Taxonomy" id="392030"/>
    <lineage>
        <taxon>Eukaryota</taxon>
        <taxon>Metazoa</taxon>
        <taxon>Spiralia</taxon>
        <taxon>Gnathifera</taxon>
        <taxon>Rotifera</taxon>
        <taxon>Eurotatoria</taxon>
        <taxon>Bdelloidea</taxon>
        <taxon>Philodinida</taxon>
        <taxon>Philodinidae</taxon>
        <taxon>Rotaria</taxon>
    </lineage>
</organism>
<gene>
    <name evidence="6" type="ORF">KQP761_LOCUS14057</name>
</gene>
<feature type="domain" description="FANCI helical" evidence="5">
    <location>
        <begin position="570"/>
        <end position="771"/>
    </location>
</feature>
<dbReference type="EMBL" id="CAJNOW010006590">
    <property type="protein sequence ID" value="CAF1490288.1"/>
    <property type="molecule type" value="Genomic_DNA"/>
</dbReference>
<evidence type="ECO:0000259" key="3">
    <source>
        <dbReference type="Pfam" id="PF14676"/>
    </source>
</evidence>
<dbReference type="GO" id="GO:0070182">
    <property type="term" value="F:DNA polymerase binding"/>
    <property type="evidence" value="ECO:0007669"/>
    <property type="project" value="TreeGrafter"/>
</dbReference>
<feature type="region of interest" description="Disordered" evidence="1">
    <location>
        <begin position="1"/>
        <end position="26"/>
    </location>
</feature>
<feature type="compositionally biased region" description="Polar residues" evidence="1">
    <location>
        <begin position="1"/>
        <end position="11"/>
    </location>
</feature>
<dbReference type="PANTHER" id="PTHR21818:SF0">
    <property type="entry name" value="FANCONI ANEMIA GROUP I PROTEIN"/>
    <property type="match status" value="1"/>
</dbReference>
<feature type="domain" description="FANCI solenoid 4" evidence="4">
    <location>
        <begin position="1050"/>
        <end position="1277"/>
    </location>
</feature>
<dbReference type="Pfam" id="PF14676">
    <property type="entry name" value="FANCI_S2"/>
    <property type="match status" value="1"/>
</dbReference>
<dbReference type="Pfam" id="PF14680">
    <property type="entry name" value="FANCI_HD2"/>
    <property type="match status" value="1"/>
</dbReference>
<feature type="domain" description="FANCI solenoid 1" evidence="2">
    <location>
        <begin position="88"/>
        <end position="265"/>
    </location>
</feature>
<dbReference type="InterPro" id="IPR029315">
    <property type="entry name" value="FANCI_S2"/>
</dbReference>
<reference evidence="6" key="1">
    <citation type="submission" date="2021-02" db="EMBL/GenBank/DDBJ databases">
        <authorList>
            <person name="Nowell W R."/>
        </authorList>
    </citation>
    <scope>NUCLEOTIDE SEQUENCE</scope>
</reference>
<dbReference type="GO" id="GO:0006281">
    <property type="term" value="P:DNA repair"/>
    <property type="evidence" value="ECO:0007669"/>
    <property type="project" value="InterPro"/>
</dbReference>
<feature type="region of interest" description="Disordered" evidence="1">
    <location>
        <begin position="1281"/>
        <end position="1313"/>
    </location>
</feature>
<dbReference type="InterPro" id="IPR026171">
    <property type="entry name" value="FANCI"/>
</dbReference>
<comment type="caution">
    <text evidence="6">The sequence shown here is derived from an EMBL/GenBank/DDBJ whole genome shotgun (WGS) entry which is preliminary data.</text>
</comment>
<feature type="domain" description="FANCI solenoid 2" evidence="3">
    <location>
        <begin position="380"/>
        <end position="540"/>
    </location>
</feature>
<sequence>MKRTQQLNNDDTMSKRQKTTNSSVNTNGHFDKFIDKFRSSIDVNDAESRPFDIFKQSLKECLDENNDPTILPTFIKKTIQIIVTSSVSTVHHLVFTKIVGLMIIYLDSISSEALLDLTHEIIQNLIESAASADIMIELVRSIYLQLVKRDETQSGSSLAASMCQTIVQQLGNTTWNEDNYASLIAVIKTLPFADNEKRAFIDIMFTIDFETSIDQLPIFVLNILQLCVDNRLENEITSCSGYIFDRLIQYFINLDSKSYDNKQYTSNIRLCIVHILNTIEISADLGMTLLRTFKKIQSNDVSKIFSPFCLAFIFALPKDRTIKGKFIKQLKTSFDLVCQTFEKNNEAFWLILFTKINYNDFYRDYLLQLAKKELFGGDLILAGLIEFCFQLLDEYSQSPTLMNESSFSVIELLKTLASKWLSDIVRLHKSIQEDIIHRLFDRILEAKANDRTVKHFIEQLYDVMKTNSHRFVKWPEQLKDRLDQILLMRYDLAHDVIDAFKPIIKLSGNTPFRETYFQLLRTAMYRPRLDCRRMAVDGYLILLKHAKWLIRPPAAQASQMTMFSLVDRGATQMNTINSTQRSTEGQCIELLMQLRRSLTQQYDVRLTVYEGLLPVLCKSPILMAPILDMLISQIALYYEPICDKCTLNLSSCLIERDDKIQAVEPFAHLLHCLCLCLHRSDCLLKANPKIFDDDPDVAVYLKKAMDIFKRVIILFDDDEFTDSVGVKGLPDDKTSPQMYTLCIDICNVLIEYKFMRMKDSESPASILKSIDQESRLHDKMSKAKLRLPTTGKLISFTCLRRFLHSILWPKMFHTDLDASNNSVEIDALIDDMNYRTYVMRCCLSKFRSIASNGIKHYFDAENMRQEKLQMILIDLHIILYQAVTKDISIILTEQILQLIVEIWKIIVLNFRGAAALMIDSAMKALSGDPDAVDSNISYSQTDPQTARFAESFKAIYKRIEGEYNQIMETAGVDGSTAKVSSCLKALIYVADILELALKDGEHIDRNEYQSFAEWASSTCMQGKYEDHQLSKALVRLLIKLSSKISNHAPLLRKIAMDIHGQCEDVSEDTQFIHQPYFAIINEKTHMVILNNILIVELERMINSLEWIIQTQSLSQDQVTHFCGQVSYSVTTFGQIVQCRLKNRMTIINIVKLITKLYTILDEFTRQMIKNKTPIRDEFEKLASISGSQLQQPCYGFVTYTMTLELDDEEETVKKKKKKTDKKDPKKKKSVLKDTLVPKLVYQMEQYERSLLELGKQQDKRLLETFKMSAVRDFRFNLDSIPDEQRTLRTSQQENQAEEEMPEDEEQVDEEENE</sequence>
<dbReference type="InterPro" id="IPR029308">
    <property type="entry name" value="FANCI_S1"/>
</dbReference>
<name>A0A815SGC5_9BILA</name>
<dbReference type="OrthoDB" id="195089at2759"/>
<feature type="compositionally biased region" description="Basic residues" evidence="1">
    <location>
        <begin position="1213"/>
        <end position="1229"/>
    </location>
</feature>
<evidence type="ECO:0000256" key="1">
    <source>
        <dbReference type="SAM" id="MobiDB-lite"/>
    </source>
</evidence>
<dbReference type="PANTHER" id="PTHR21818">
    <property type="entry name" value="BC025462 PROTEIN"/>
    <property type="match status" value="1"/>
</dbReference>
<evidence type="ECO:0000313" key="7">
    <source>
        <dbReference type="Proteomes" id="UP000663834"/>
    </source>
</evidence>
<dbReference type="Proteomes" id="UP000663834">
    <property type="component" value="Unassembled WGS sequence"/>
</dbReference>
<evidence type="ECO:0000313" key="6">
    <source>
        <dbReference type="EMBL" id="CAF1490288.1"/>
    </source>
</evidence>
<protein>
    <submittedName>
        <fullName evidence="6">Uncharacterized protein</fullName>
    </submittedName>
</protein>
<accession>A0A815SGC5</accession>
<evidence type="ECO:0000259" key="4">
    <source>
        <dbReference type="Pfam" id="PF14678"/>
    </source>
</evidence>
<feature type="compositionally biased region" description="Acidic residues" evidence="1">
    <location>
        <begin position="1295"/>
        <end position="1313"/>
    </location>
</feature>
<dbReference type="Pfam" id="PF14675">
    <property type="entry name" value="FANCI_S1"/>
    <property type="match status" value="1"/>
</dbReference>
<evidence type="ECO:0000259" key="2">
    <source>
        <dbReference type="Pfam" id="PF14675"/>
    </source>
</evidence>